<evidence type="ECO:0000256" key="1">
    <source>
        <dbReference type="ARBA" id="ARBA00004173"/>
    </source>
</evidence>
<dbReference type="GO" id="GO:0003723">
    <property type="term" value="F:RNA binding"/>
    <property type="evidence" value="ECO:0007669"/>
    <property type="project" value="TreeGrafter"/>
</dbReference>
<feature type="region of interest" description="Disordered" evidence="7">
    <location>
        <begin position="39"/>
        <end position="66"/>
    </location>
</feature>
<protein>
    <recommendedName>
        <fullName evidence="6">60S ribosomal protein L2, mitochondrial</fullName>
    </recommendedName>
</protein>
<sequence>MATALFLRSMTHQHLQHSILASWKQGEVKVFQGARQMASKANVRANKEKSRRKLENDRKKNDSNVLATGMNLGDYRRQFTRSKGKSAGRNSAGRITIWHRGGGAKRLQRKIDMKRNTSATGIVEKIDYDPNRSSRVALVRWTDGVQLSHRRKGNTTGEFTPPQEIVEPTTTAIHSSFSFSMLPDQLSVVSSIPALTTASNAKGSKLTCEKDIFLSAYSPKAKGVNLSVALGKSLGFPRMAVAGAKPAFFSLRAKEEVGERNTFSLSDIQKWKPQSIVWAHRLKRKAAISWQSLK</sequence>
<gene>
    <name evidence="9" type="ORF">POM88_034261</name>
</gene>
<accession>A0AAD8HJA3</accession>
<feature type="compositionally biased region" description="Basic and acidic residues" evidence="7">
    <location>
        <begin position="45"/>
        <end position="62"/>
    </location>
</feature>
<dbReference type="AlphaFoldDB" id="A0AAD8HJA3"/>
<dbReference type="EMBL" id="JAUIZM010000008">
    <property type="protein sequence ID" value="KAK1368169.1"/>
    <property type="molecule type" value="Genomic_DNA"/>
</dbReference>
<dbReference type="SMART" id="SM01383">
    <property type="entry name" value="Ribosomal_L2"/>
    <property type="match status" value="1"/>
</dbReference>
<dbReference type="PANTHER" id="PTHR13691">
    <property type="entry name" value="RIBOSOMAL PROTEIN L2"/>
    <property type="match status" value="1"/>
</dbReference>
<dbReference type="InterPro" id="IPR002171">
    <property type="entry name" value="Ribosomal_uL2"/>
</dbReference>
<evidence type="ECO:0000256" key="7">
    <source>
        <dbReference type="SAM" id="MobiDB-lite"/>
    </source>
</evidence>
<dbReference type="GO" id="GO:0003735">
    <property type="term" value="F:structural constituent of ribosome"/>
    <property type="evidence" value="ECO:0007669"/>
    <property type="project" value="InterPro"/>
</dbReference>
<evidence type="ECO:0000256" key="3">
    <source>
        <dbReference type="ARBA" id="ARBA00022980"/>
    </source>
</evidence>
<keyword evidence="4" id="KW-0496">Mitochondrion</keyword>
<comment type="subcellular location">
    <subcellularLocation>
        <location evidence="1">Mitochondrion</location>
    </subcellularLocation>
</comment>
<keyword evidence="3 9" id="KW-0689">Ribosomal protein</keyword>
<dbReference type="InterPro" id="IPR012340">
    <property type="entry name" value="NA-bd_OB-fold"/>
</dbReference>
<dbReference type="Proteomes" id="UP001237642">
    <property type="component" value="Unassembled WGS sequence"/>
</dbReference>
<keyword evidence="5" id="KW-0687">Ribonucleoprotein</keyword>
<evidence type="ECO:0000313" key="9">
    <source>
        <dbReference type="EMBL" id="KAK1368169.1"/>
    </source>
</evidence>
<dbReference type="Gene3D" id="2.40.50.140">
    <property type="entry name" value="Nucleic acid-binding proteins"/>
    <property type="match status" value="1"/>
</dbReference>
<name>A0AAD8HJA3_9APIA</name>
<dbReference type="Pfam" id="PF00181">
    <property type="entry name" value="Ribosomal_L2_N"/>
    <property type="match status" value="1"/>
</dbReference>
<evidence type="ECO:0000256" key="4">
    <source>
        <dbReference type="ARBA" id="ARBA00023128"/>
    </source>
</evidence>
<dbReference type="PANTHER" id="PTHR13691:SF44">
    <property type="entry name" value="LARGE RIBOSOMAL SUBUNIT PROTEIN UL2MZ-RELATED"/>
    <property type="match status" value="1"/>
</dbReference>
<dbReference type="GO" id="GO:0032543">
    <property type="term" value="P:mitochondrial translation"/>
    <property type="evidence" value="ECO:0007669"/>
    <property type="project" value="TreeGrafter"/>
</dbReference>
<comment type="caution">
    <text evidence="9">The sequence shown here is derived from an EMBL/GenBank/DDBJ whole genome shotgun (WGS) entry which is preliminary data.</text>
</comment>
<reference evidence="9" key="1">
    <citation type="submission" date="2023-02" db="EMBL/GenBank/DDBJ databases">
        <title>Genome of toxic invasive species Heracleum sosnowskyi carries increased number of genes despite the absence of recent whole-genome duplications.</title>
        <authorList>
            <person name="Schelkunov M."/>
            <person name="Shtratnikova V."/>
            <person name="Makarenko M."/>
            <person name="Klepikova A."/>
            <person name="Omelchenko D."/>
            <person name="Novikova G."/>
            <person name="Obukhova E."/>
            <person name="Bogdanov V."/>
            <person name="Penin A."/>
            <person name="Logacheva M."/>
        </authorList>
    </citation>
    <scope>NUCLEOTIDE SEQUENCE</scope>
    <source>
        <strain evidence="9">Hsosn_3</strain>
        <tissue evidence="9">Leaf</tissue>
    </source>
</reference>
<proteinExistence type="inferred from homology"/>
<feature type="domain" description="Large ribosomal subunit protein uL2 RNA-binding" evidence="8">
    <location>
        <begin position="88"/>
        <end position="162"/>
    </location>
</feature>
<dbReference type="FunFam" id="2.40.50.140:FF:000254">
    <property type="entry name" value="Ribosomal protein L2 mitochondrion"/>
    <property type="match status" value="1"/>
</dbReference>
<organism evidence="9 10">
    <name type="scientific">Heracleum sosnowskyi</name>
    <dbReference type="NCBI Taxonomy" id="360622"/>
    <lineage>
        <taxon>Eukaryota</taxon>
        <taxon>Viridiplantae</taxon>
        <taxon>Streptophyta</taxon>
        <taxon>Embryophyta</taxon>
        <taxon>Tracheophyta</taxon>
        <taxon>Spermatophyta</taxon>
        <taxon>Magnoliopsida</taxon>
        <taxon>eudicotyledons</taxon>
        <taxon>Gunneridae</taxon>
        <taxon>Pentapetalae</taxon>
        <taxon>asterids</taxon>
        <taxon>campanulids</taxon>
        <taxon>Apiales</taxon>
        <taxon>Apiaceae</taxon>
        <taxon>Apioideae</taxon>
        <taxon>apioid superclade</taxon>
        <taxon>Tordylieae</taxon>
        <taxon>Tordyliinae</taxon>
        <taxon>Heracleum</taxon>
    </lineage>
</organism>
<dbReference type="SUPFAM" id="SSF50249">
    <property type="entry name" value="Nucleic acid-binding proteins"/>
    <property type="match status" value="1"/>
</dbReference>
<comment type="similarity">
    <text evidence="2">Belongs to the universal ribosomal protein uL2 family.</text>
</comment>
<dbReference type="InterPro" id="IPR022666">
    <property type="entry name" value="Ribosomal_uL2_RNA-bd_dom"/>
</dbReference>
<reference evidence="9" key="2">
    <citation type="submission" date="2023-05" db="EMBL/GenBank/DDBJ databases">
        <authorList>
            <person name="Schelkunov M.I."/>
        </authorList>
    </citation>
    <scope>NUCLEOTIDE SEQUENCE</scope>
    <source>
        <strain evidence="9">Hsosn_3</strain>
        <tissue evidence="9">Leaf</tissue>
    </source>
</reference>
<evidence type="ECO:0000256" key="6">
    <source>
        <dbReference type="ARBA" id="ARBA00078513"/>
    </source>
</evidence>
<evidence type="ECO:0000256" key="2">
    <source>
        <dbReference type="ARBA" id="ARBA00005636"/>
    </source>
</evidence>
<keyword evidence="10" id="KW-1185">Reference proteome</keyword>
<evidence type="ECO:0000313" key="10">
    <source>
        <dbReference type="Proteomes" id="UP001237642"/>
    </source>
</evidence>
<dbReference type="GO" id="GO:0005762">
    <property type="term" value="C:mitochondrial large ribosomal subunit"/>
    <property type="evidence" value="ECO:0007669"/>
    <property type="project" value="TreeGrafter"/>
</dbReference>
<evidence type="ECO:0000256" key="5">
    <source>
        <dbReference type="ARBA" id="ARBA00023274"/>
    </source>
</evidence>
<evidence type="ECO:0000259" key="8">
    <source>
        <dbReference type="SMART" id="SM01383"/>
    </source>
</evidence>